<organism evidence="1 2">
    <name type="scientific">Vagococcus hydrophili</name>
    <dbReference type="NCBI Taxonomy" id="2714947"/>
    <lineage>
        <taxon>Bacteria</taxon>
        <taxon>Bacillati</taxon>
        <taxon>Bacillota</taxon>
        <taxon>Bacilli</taxon>
        <taxon>Lactobacillales</taxon>
        <taxon>Enterococcaceae</taxon>
        <taxon>Vagococcus</taxon>
    </lineage>
</organism>
<dbReference type="KEGG" id="vhy:G7082_08250"/>
<dbReference type="InterPro" id="IPR004465">
    <property type="entry name" value="RNR_NrdI"/>
</dbReference>
<dbReference type="EMBL" id="CP049887">
    <property type="protein sequence ID" value="QIL48491.1"/>
    <property type="molecule type" value="Genomic_DNA"/>
</dbReference>
<proteinExistence type="predicted"/>
<dbReference type="InterPro" id="IPR029039">
    <property type="entry name" value="Flavoprotein-like_sf"/>
</dbReference>
<sequence>MKLVFFSLTGQTRRFINKLELPANHAHEINPNNPFHEINEEYILIVPTYDAEVTEVVNDFIEYKTNQKNMLGVVGGGNRNFADLFIFTAKDIARDYQVPLLFSFEFNGTLEDVKNFKKVVDNLESKKS</sequence>
<gene>
    <name evidence="1" type="primary">nrdI</name>
    <name evidence="1" type="ORF">G7082_08250</name>
</gene>
<evidence type="ECO:0000313" key="2">
    <source>
        <dbReference type="Proteomes" id="UP000501747"/>
    </source>
</evidence>
<dbReference type="SUPFAM" id="SSF52218">
    <property type="entry name" value="Flavoproteins"/>
    <property type="match status" value="1"/>
</dbReference>
<protein>
    <submittedName>
        <fullName evidence="1">Class Ib ribonucleoside-diphosphate reductase assembly flavoprotein NrdI</fullName>
    </submittedName>
</protein>
<dbReference type="Gene3D" id="3.40.50.360">
    <property type="match status" value="1"/>
</dbReference>
<dbReference type="Proteomes" id="UP000501747">
    <property type="component" value="Chromosome"/>
</dbReference>
<keyword evidence="2" id="KW-1185">Reference proteome</keyword>
<evidence type="ECO:0000313" key="1">
    <source>
        <dbReference type="EMBL" id="QIL48491.1"/>
    </source>
</evidence>
<dbReference type="Pfam" id="PF07972">
    <property type="entry name" value="Flavodoxin_NdrI"/>
    <property type="match status" value="1"/>
</dbReference>
<dbReference type="NCBIfam" id="TIGR00333">
    <property type="entry name" value="nrdI"/>
    <property type="match status" value="1"/>
</dbReference>
<dbReference type="PIRSF" id="PIRSF005087">
    <property type="entry name" value="NrdI"/>
    <property type="match status" value="1"/>
</dbReference>
<dbReference type="GO" id="GO:0010181">
    <property type="term" value="F:FMN binding"/>
    <property type="evidence" value="ECO:0007669"/>
    <property type="project" value="InterPro"/>
</dbReference>
<name>A0A6G8ATS9_9ENTE</name>
<dbReference type="AlphaFoldDB" id="A0A6G8ATS9"/>
<dbReference type="PANTHER" id="PTHR37297">
    <property type="entry name" value="PROTEIN NRDI"/>
    <property type="match status" value="1"/>
</dbReference>
<reference evidence="1 2" key="1">
    <citation type="submission" date="2020-03" db="EMBL/GenBank/DDBJ databases">
        <title>Vagococcus sp. nov., isolated from beetles.</title>
        <authorList>
            <person name="Hyun D.-W."/>
            <person name="Bae J.-W."/>
        </authorList>
    </citation>
    <scope>NUCLEOTIDE SEQUENCE [LARGE SCALE GENOMIC DNA]</scope>
    <source>
        <strain evidence="1 2">HDW17B</strain>
    </source>
</reference>
<dbReference type="RefSeq" id="WP_166034635.1">
    <property type="nucleotide sequence ID" value="NZ_CP049887.1"/>
</dbReference>
<dbReference type="PANTHER" id="PTHR37297:SF1">
    <property type="entry name" value="PROTEIN NRDI"/>
    <property type="match status" value="1"/>
</dbReference>
<accession>A0A6G8ATS9</accession>